<dbReference type="AlphaFoldDB" id="A0A0C3DXV8"/>
<proteinExistence type="predicted"/>
<organism evidence="2 3">
    <name type="scientific">Scleroderma citrinum Foug A</name>
    <dbReference type="NCBI Taxonomy" id="1036808"/>
    <lineage>
        <taxon>Eukaryota</taxon>
        <taxon>Fungi</taxon>
        <taxon>Dikarya</taxon>
        <taxon>Basidiomycota</taxon>
        <taxon>Agaricomycotina</taxon>
        <taxon>Agaricomycetes</taxon>
        <taxon>Agaricomycetidae</taxon>
        <taxon>Boletales</taxon>
        <taxon>Sclerodermatineae</taxon>
        <taxon>Sclerodermataceae</taxon>
        <taxon>Scleroderma</taxon>
    </lineage>
</organism>
<accession>A0A0C3DXV8</accession>
<evidence type="ECO:0000313" key="2">
    <source>
        <dbReference type="EMBL" id="KIM60721.1"/>
    </source>
</evidence>
<dbReference type="InParanoid" id="A0A0C3DXV8"/>
<sequence length="119" mass="13444">MPNPIIADKLETSHVSSPMDGIEPIPSPWSSTHSCYVHTESDGNNLFCQYHDKFPTYNPENMNSMDQLCDGPTFQHTENDTTQCPLPHPLADSLKELYFTPFLNAMVWHLLSISGKFAM</sequence>
<evidence type="ECO:0000256" key="1">
    <source>
        <dbReference type="SAM" id="MobiDB-lite"/>
    </source>
</evidence>
<dbReference type="Proteomes" id="UP000053989">
    <property type="component" value="Unassembled WGS sequence"/>
</dbReference>
<name>A0A0C3DXV8_9AGAM</name>
<reference evidence="2 3" key="1">
    <citation type="submission" date="2014-04" db="EMBL/GenBank/DDBJ databases">
        <authorList>
            <consortium name="DOE Joint Genome Institute"/>
            <person name="Kuo A."/>
            <person name="Kohler A."/>
            <person name="Nagy L.G."/>
            <person name="Floudas D."/>
            <person name="Copeland A."/>
            <person name="Barry K.W."/>
            <person name="Cichocki N."/>
            <person name="Veneault-Fourrey C."/>
            <person name="LaButti K."/>
            <person name="Lindquist E.A."/>
            <person name="Lipzen A."/>
            <person name="Lundell T."/>
            <person name="Morin E."/>
            <person name="Murat C."/>
            <person name="Sun H."/>
            <person name="Tunlid A."/>
            <person name="Henrissat B."/>
            <person name="Grigoriev I.V."/>
            <person name="Hibbett D.S."/>
            <person name="Martin F."/>
            <person name="Nordberg H.P."/>
            <person name="Cantor M.N."/>
            <person name="Hua S.X."/>
        </authorList>
    </citation>
    <scope>NUCLEOTIDE SEQUENCE [LARGE SCALE GENOMIC DNA]</scope>
    <source>
        <strain evidence="2 3">Foug A</strain>
    </source>
</reference>
<protein>
    <submittedName>
        <fullName evidence="2">Uncharacterized protein</fullName>
    </submittedName>
</protein>
<feature type="region of interest" description="Disordered" evidence="1">
    <location>
        <begin position="1"/>
        <end position="23"/>
    </location>
</feature>
<dbReference type="HOGENOM" id="CLU_2062858_0_0_1"/>
<keyword evidence="3" id="KW-1185">Reference proteome</keyword>
<evidence type="ECO:0000313" key="3">
    <source>
        <dbReference type="Proteomes" id="UP000053989"/>
    </source>
</evidence>
<reference evidence="3" key="2">
    <citation type="submission" date="2015-01" db="EMBL/GenBank/DDBJ databases">
        <title>Evolutionary Origins and Diversification of the Mycorrhizal Mutualists.</title>
        <authorList>
            <consortium name="DOE Joint Genome Institute"/>
            <consortium name="Mycorrhizal Genomics Consortium"/>
            <person name="Kohler A."/>
            <person name="Kuo A."/>
            <person name="Nagy L.G."/>
            <person name="Floudas D."/>
            <person name="Copeland A."/>
            <person name="Barry K.W."/>
            <person name="Cichocki N."/>
            <person name="Veneault-Fourrey C."/>
            <person name="LaButti K."/>
            <person name="Lindquist E.A."/>
            <person name="Lipzen A."/>
            <person name="Lundell T."/>
            <person name="Morin E."/>
            <person name="Murat C."/>
            <person name="Riley R."/>
            <person name="Ohm R."/>
            <person name="Sun H."/>
            <person name="Tunlid A."/>
            <person name="Henrissat B."/>
            <person name="Grigoriev I.V."/>
            <person name="Hibbett D.S."/>
            <person name="Martin F."/>
        </authorList>
    </citation>
    <scope>NUCLEOTIDE SEQUENCE [LARGE SCALE GENOMIC DNA]</scope>
    <source>
        <strain evidence="3">Foug A</strain>
    </source>
</reference>
<dbReference type="EMBL" id="KN822059">
    <property type="protein sequence ID" value="KIM60721.1"/>
    <property type="molecule type" value="Genomic_DNA"/>
</dbReference>
<gene>
    <name evidence="2" type="ORF">SCLCIDRAFT_26414</name>
</gene>
<dbReference type="OrthoDB" id="3208495at2759"/>